<feature type="region of interest" description="Disordered" evidence="5">
    <location>
        <begin position="615"/>
        <end position="644"/>
    </location>
</feature>
<dbReference type="GO" id="GO:0004382">
    <property type="term" value="F:GDP phosphatase activity"/>
    <property type="evidence" value="ECO:0007669"/>
    <property type="project" value="TreeGrafter"/>
</dbReference>
<sequence length="683" mass="77807">MKIPDSSPAYKYGIVVDSGSSGSRVQIYRWEDPKYTKKHGKEEDVLSSPPMIVQEKDWTYKTSPGISSFDDKGKIKDIWPKHFAKLMKYAEDIIPLNKHSDTPVFVLATAGMRLLSPPKKKMILKETCSSIQKNTNFYLPNCKNFVQIIDGETEGIYGWLSLNYLMGQFNKYKSSDKVHKSIGFMDMGGASTQIAFVPSSNEEIKKHEDDLSRVILRNINGENQKWNVFSETWLGFGANESRKRYLKQLINLSISNPNLGAEINDPCLPKDAEVNYEHEKVTYTIKGIGNYEMCLKTIYPLLMKNIPCKDEPCLFNGIHGPQLNFKEDKFVGISEYWYTANDIFQSGGEYNYLSFNEKVRGYCESNWNDILANSEKGHYSNLNPDKFLKDACFKASWVINILHEGFGLPRLGLEVPEEEAGEKESEEIKKIDEVHVPFKSADSVNGGELSWTLGKMLLFASSQIEPKKDNNDLEIGVYPSEISGKEFVTGSGILDVAYDSDKDEDELQSNFIYSIIFIFLLFFFVYHFGKKHMKWTHGFRRLETLSPQSVKLYINGMGSKLPGVNKYFSNDAIYLDFLNQNDININLEEGMISSAATPKNMPDLSVLRTRSTMNLSEIDRSDDRNDTDSIHSGPTNFMSKPFSLPKKNQGNLFQYGDNRSWDSLVRTSSNSSIQRAKNFERNK</sequence>
<evidence type="ECO:0000313" key="8">
    <source>
        <dbReference type="Proteomes" id="UP000054251"/>
    </source>
</evidence>
<keyword evidence="8" id="KW-1185">Reference proteome</keyword>
<comment type="similarity">
    <text evidence="1">Belongs to the GDA1/CD39 NTPase family.</text>
</comment>
<reference evidence="7 8" key="1">
    <citation type="submission" date="2015-11" db="EMBL/GenBank/DDBJ databases">
        <title>The genome of Debaryomyces fabryi.</title>
        <authorList>
            <person name="Tafer H."/>
            <person name="Lopandic K."/>
        </authorList>
    </citation>
    <scope>NUCLEOTIDE SEQUENCE [LARGE SCALE GENOMIC DNA]</scope>
    <source>
        <strain evidence="7 8">CBS 789</strain>
    </source>
</reference>
<dbReference type="GO" id="GO:0017111">
    <property type="term" value="F:ribonucleoside triphosphate phosphatase activity"/>
    <property type="evidence" value="ECO:0007669"/>
    <property type="project" value="TreeGrafter"/>
</dbReference>
<dbReference type="GeneID" id="26841429"/>
<organism evidence="7 8">
    <name type="scientific">Debaryomyces fabryi</name>
    <dbReference type="NCBI Taxonomy" id="58627"/>
    <lineage>
        <taxon>Eukaryota</taxon>
        <taxon>Fungi</taxon>
        <taxon>Dikarya</taxon>
        <taxon>Ascomycota</taxon>
        <taxon>Saccharomycotina</taxon>
        <taxon>Pichiomycetes</taxon>
        <taxon>Debaryomycetaceae</taxon>
        <taxon>Debaryomyces</taxon>
    </lineage>
</organism>
<keyword evidence="4" id="KW-0067">ATP-binding</keyword>
<dbReference type="GO" id="GO:0006256">
    <property type="term" value="P:UDP catabolic process"/>
    <property type="evidence" value="ECO:0007669"/>
    <property type="project" value="TreeGrafter"/>
</dbReference>
<protein>
    <recommendedName>
        <fullName evidence="9">Golgi apyrase</fullName>
    </recommendedName>
</protein>
<feature type="compositionally biased region" description="Basic and acidic residues" evidence="5">
    <location>
        <begin position="617"/>
        <end position="629"/>
    </location>
</feature>
<dbReference type="GO" id="GO:0046036">
    <property type="term" value="P:CTP metabolic process"/>
    <property type="evidence" value="ECO:0007669"/>
    <property type="project" value="TreeGrafter"/>
</dbReference>
<accession>A0A0V1PUA3</accession>
<dbReference type="InterPro" id="IPR000407">
    <property type="entry name" value="GDA1_CD39_NTPase"/>
</dbReference>
<keyword evidence="6" id="KW-1133">Transmembrane helix</keyword>
<evidence type="ECO:0000256" key="2">
    <source>
        <dbReference type="ARBA" id="ARBA00022801"/>
    </source>
</evidence>
<dbReference type="Pfam" id="PF01150">
    <property type="entry name" value="GDA1_CD39"/>
    <property type="match status" value="1"/>
</dbReference>
<feature type="transmembrane region" description="Helical" evidence="6">
    <location>
        <begin position="511"/>
        <end position="529"/>
    </location>
</feature>
<keyword evidence="4" id="KW-0547">Nucleotide-binding</keyword>
<dbReference type="OrthoDB" id="6372431at2759"/>
<evidence type="ECO:0000256" key="3">
    <source>
        <dbReference type="PIRSR" id="PIRSR600407-1"/>
    </source>
</evidence>
<dbReference type="GO" id="GO:0045134">
    <property type="term" value="F:UDP phosphatase activity"/>
    <property type="evidence" value="ECO:0007669"/>
    <property type="project" value="TreeGrafter"/>
</dbReference>
<comment type="caution">
    <text evidence="7">The sequence shown here is derived from an EMBL/GenBank/DDBJ whole genome shotgun (WGS) entry which is preliminary data.</text>
</comment>
<dbReference type="EMBL" id="LMYN01000118">
    <property type="protein sequence ID" value="KRZ99824.1"/>
    <property type="molecule type" value="Genomic_DNA"/>
</dbReference>
<keyword evidence="6" id="KW-0472">Membrane</keyword>
<keyword evidence="2" id="KW-0378">Hydrolase</keyword>
<dbReference type="PANTHER" id="PTHR11782">
    <property type="entry name" value="ADENOSINE/GUANOSINE DIPHOSPHATASE"/>
    <property type="match status" value="1"/>
</dbReference>
<keyword evidence="6" id="KW-0812">Transmembrane</keyword>
<dbReference type="Gene3D" id="3.30.420.150">
    <property type="entry name" value="Exopolyphosphatase. Domain 2"/>
    <property type="match status" value="1"/>
</dbReference>
<feature type="active site" description="Proton acceptor" evidence="3">
    <location>
        <position position="154"/>
    </location>
</feature>
<evidence type="ECO:0000256" key="1">
    <source>
        <dbReference type="ARBA" id="ARBA00009283"/>
    </source>
</evidence>
<evidence type="ECO:0000256" key="5">
    <source>
        <dbReference type="SAM" id="MobiDB-lite"/>
    </source>
</evidence>
<evidence type="ECO:0000313" key="7">
    <source>
        <dbReference type="EMBL" id="KRZ99824.1"/>
    </source>
</evidence>
<evidence type="ECO:0000256" key="4">
    <source>
        <dbReference type="PIRSR" id="PIRSR600407-2"/>
    </source>
</evidence>
<proteinExistence type="inferred from homology"/>
<dbReference type="GO" id="GO:0005524">
    <property type="term" value="F:ATP binding"/>
    <property type="evidence" value="ECO:0007669"/>
    <property type="project" value="UniProtKB-KW"/>
</dbReference>
<dbReference type="GO" id="GO:0005794">
    <property type="term" value="C:Golgi apparatus"/>
    <property type="evidence" value="ECO:0007669"/>
    <property type="project" value="TreeGrafter"/>
</dbReference>
<dbReference type="RefSeq" id="XP_015465927.1">
    <property type="nucleotide sequence ID" value="XM_015613249.1"/>
</dbReference>
<evidence type="ECO:0000256" key="6">
    <source>
        <dbReference type="SAM" id="Phobius"/>
    </source>
</evidence>
<gene>
    <name evidence="7" type="ORF">AC631_04420</name>
</gene>
<evidence type="ECO:0008006" key="9">
    <source>
        <dbReference type="Google" id="ProtNLM"/>
    </source>
</evidence>
<name>A0A0V1PUA3_9ASCO</name>
<feature type="binding site" evidence="4">
    <location>
        <begin position="189"/>
        <end position="193"/>
    </location>
    <ligand>
        <name>ATP</name>
        <dbReference type="ChEBI" id="CHEBI:30616"/>
    </ligand>
</feature>
<dbReference type="PANTHER" id="PTHR11782:SF121">
    <property type="entry name" value="NUCLEOSIDE-DIPHOSPHATASE MIG-23"/>
    <property type="match status" value="1"/>
</dbReference>
<dbReference type="AlphaFoldDB" id="A0A0V1PUA3"/>
<dbReference type="GO" id="GO:0016020">
    <property type="term" value="C:membrane"/>
    <property type="evidence" value="ECO:0007669"/>
    <property type="project" value="TreeGrafter"/>
</dbReference>
<dbReference type="Proteomes" id="UP000054251">
    <property type="component" value="Unassembled WGS sequence"/>
</dbReference>
<dbReference type="Gene3D" id="3.30.420.40">
    <property type="match status" value="1"/>
</dbReference>